<dbReference type="AlphaFoldDB" id="A0A8X8KP88"/>
<keyword evidence="1" id="KW-0732">Signal</keyword>
<evidence type="ECO:0000256" key="1">
    <source>
        <dbReference type="SAM" id="SignalP"/>
    </source>
</evidence>
<keyword evidence="4" id="KW-1185">Reference proteome</keyword>
<protein>
    <submittedName>
        <fullName evidence="3">Esterase-like activity of phytase family protein</fullName>
    </submittedName>
</protein>
<reference evidence="3" key="1">
    <citation type="submission" date="2020-05" db="EMBL/GenBank/DDBJ databases">
        <title>Fertoebacter nigrum gen. nov., sp. nov., a new member of the family Rhodobacteraceae.</title>
        <authorList>
            <person name="Szuroczki S."/>
            <person name="Abbaszade G."/>
            <person name="Buni D."/>
            <person name="Schumann P."/>
            <person name="Toth E."/>
        </authorList>
    </citation>
    <scope>NUCLEOTIDE SEQUENCE</scope>
    <source>
        <strain evidence="3">RG-N-1a</strain>
    </source>
</reference>
<dbReference type="SUPFAM" id="SSF101898">
    <property type="entry name" value="NHL repeat"/>
    <property type="match status" value="1"/>
</dbReference>
<evidence type="ECO:0000313" key="3">
    <source>
        <dbReference type="EMBL" id="NUB44865.1"/>
    </source>
</evidence>
<comment type="caution">
    <text evidence="3">The sequence shown here is derived from an EMBL/GenBank/DDBJ whole genome shotgun (WGS) entry which is preliminary data.</text>
</comment>
<gene>
    <name evidence="3" type="ORF">GEU84_010755</name>
</gene>
<organism evidence="3 4">
    <name type="scientific">Fertoeibacter niger</name>
    <dbReference type="NCBI Taxonomy" id="2656921"/>
    <lineage>
        <taxon>Bacteria</taxon>
        <taxon>Pseudomonadati</taxon>
        <taxon>Pseudomonadota</taxon>
        <taxon>Alphaproteobacteria</taxon>
        <taxon>Rhodobacterales</taxon>
        <taxon>Paracoccaceae</taxon>
        <taxon>Fertoeibacter</taxon>
    </lineage>
</organism>
<evidence type="ECO:0000259" key="2">
    <source>
        <dbReference type="Pfam" id="PF13449"/>
    </source>
</evidence>
<dbReference type="InterPro" id="IPR027372">
    <property type="entry name" value="Phytase-like_dom"/>
</dbReference>
<dbReference type="Gene3D" id="2.130.10.10">
    <property type="entry name" value="YVTN repeat-like/Quinoprotein amine dehydrogenase"/>
    <property type="match status" value="1"/>
</dbReference>
<dbReference type="RefSeq" id="WP_152826280.1">
    <property type="nucleotide sequence ID" value="NZ_WHUT02000005.1"/>
</dbReference>
<dbReference type="Proteomes" id="UP000484076">
    <property type="component" value="Unassembled WGS sequence"/>
</dbReference>
<proteinExistence type="predicted"/>
<name>A0A8X8KP88_9RHOB</name>
<sequence length="298" mass="32819">MRRRSRLALAAGLVLALGLDSSASQAPAQGFLGSYGWQMDDERFGGFSAIEMTADGLGFIALSDRGAWTQGRITRDAEGVITDVTADPMELLKANAEAPLSRARSDSEGMAVGPDGAIYVSFEGAARVLRYPRFGASAENLPLHPAFRTMQRNSALEALAVDRDGTLYTLPERSGREDRPFPVYRFRGGDWDQPFGLPRRGSFLPVAADIGPDGRFYLLERQFRGVLGFASRVRRFVLDADGLSAEETLLETGVGRHDNLEGLSVWRDATGALRLTMIADDNFRFFQRTEIVEYRLND</sequence>
<dbReference type="EMBL" id="WHUT02000005">
    <property type="protein sequence ID" value="NUB44865.1"/>
    <property type="molecule type" value="Genomic_DNA"/>
</dbReference>
<feature type="chain" id="PRO_5036469009" evidence="1">
    <location>
        <begin position="27"/>
        <end position="298"/>
    </location>
</feature>
<accession>A0A8X8KP88</accession>
<feature type="signal peptide" evidence="1">
    <location>
        <begin position="1"/>
        <end position="26"/>
    </location>
</feature>
<evidence type="ECO:0000313" key="4">
    <source>
        <dbReference type="Proteomes" id="UP000484076"/>
    </source>
</evidence>
<dbReference type="InterPro" id="IPR014567">
    <property type="entry name" value="UCP031900"/>
</dbReference>
<dbReference type="PIRSF" id="PIRSF031900">
    <property type="entry name" value="UCP031900"/>
    <property type="match status" value="1"/>
</dbReference>
<dbReference type="InterPro" id="IPR015943">
    <property type="entry name" value="WD40/YVTN_repeat-like_dom_sf"/>
</dbReference>
<dbReference type="Pfam" id="PF13449">
    <property type="entry name" value="Phytase-like"/>
    <property type="match status" value="1"/>
</dbReference>
<feature type="domain" description="Phytase-like" evidence="2">
    <location>
        <begin position="43"/>
        <end position="283"/>
    </location>
</feature>